<sequence>MYCNRCGAHIPEDADFCPQCGCRVSGKAAQAQMQEGIPIRRAHRSNSVIIGAILAVAIVLIVCIICLTVVTRGNQQAQMEASKQSQSEQVQQPTQRTASADSGEAKKSEQTEKAKASSDSQVTNNYYYYGADAAHANDYYDEVGNNGYLWPSDTEYIVTSDLSGLNQDTVAAIRNEIYARHGYAFNSTRWQNYFSGKTWYHRDSSCTSSNIDSRLSDVERTNIATLVSYEESKGWR</sequence>
<dbReference type="EMBL" id="JAHLQI010000002">
    <property type="protein sequence ID" value="MBU5490161.1"/>
    <property type="molecule type" value="Genomic_DNA"/>
</dbReference>
<evidence type="ECO:0000313" key="4">
    <source>
        <dbReference type="EMBL" id="MBU5490161.1"/>
    </source>
</evidence>
<proteinExistence type="predicted"/>
<dbReference type="SMART" id="SM01324">
    <property type="entry name" value="YARHG"/>
    <property type="match status" value="1"/>
</dbReference>
<keyword evidence="5" id="KW-1185">Reference proteome</keyword>
<name>A0ABS6ER37_9FIRM</name>
<organism evidence="4 5">
    <name type="scientific">Butyricicoccus intestinisimiae</name>
    <dbReference type="NCBI Taxonomy" id="2841509"/>
    <lineage>
        <taxon>Bacteria</taxon>
        <taxon>Bacillati</taxon>
        <taxon>Bacillota</taxon>
        <taxon>Clostridia</taxon>
        <taxon>Eubacteriales</taxon>
        <taxon>Butyricicoccaceae</taxon>
        <taxon>Butyricicoccus</taxon>
    </lineage>
</organism>
<gene>
    <name evidence="4" type="ORF">KQI75_05925</name>
</gene>
<dbReference type="Pfam" id="PF13240">
    <property type="entry name" value="Zn_Ribbon_1"/>
    <property type="match status" value="1"/>
</dbReference>
<dbReference type="RefSeq" id="WP_216469803.1">
    <property type="nucleotide sequence ID" value="NZ_JAHLQI010000002.1"/>
</dbReference>
<evidence type="ECO:0000256" key="2">
    <source>
        <dbReference type="SAM" id="Phobius"/>
    </source>
</evidence>
<feature type="region of interest" description="Disordered" evidence="1">
    <location>
        <begin position="81"/>
        <end position="118"/>
    </location>
</feature>
<dbReference type="PANTHER" id="PTHR40038">
    <property type="entry name" value="MEMBRANE-ASSOCIATED PROTEIN TCAA"/>
    <property type="match status" value="1"/>
</dbReference>
<evidence type="ECO:0000256" key="1">
    <source>
        <dbReference type="SAM" id="MobiDB-lite"/>
    </source>
</evidence>
<feature type="compositionally biased region" description="Low complexity" evidence="1">
    <location>
        <begin position="82"/>
        <end position="95"/>
    </location>
</feature>
<feature type="compositionally biased region" description="Basic and acidic residues" evidence="1">
    <location>
        <begin position="103"/>
        <end position="116"/>
    </location>
</feature>
<dbReference type="InterPro" id="IPR026870">
    <property type="entry name" value="Zinc_ribbon_dom"/>
</dbReference>
<comment type="caution">
    <text evidence="4">The sequence shown here is derived from an EMBL/GenBank/DDBJ whole genome shotgun (WGS) entry which is preliminary data.</text>
</comment>
<dbReference type="PANTHER" id="PTHR40038:SF1">
    <property type="entry name" value="MEMBRANE-ASSOCIATED PROTEIN TCAA"/>
    <property type="match status" value="1"/>
</dbReference>
<feature type="transmembrane region" description="Helical" evidence="2">
    <location>
        <begin position="48"/>
        <end position="70"/>
    </location>
</feature>
<keyword evidence="2" id="KW-1133">Transmembrane helix</keyword>
<dbReference type="InterPro" id="IPR025582">
    <property type="entry name" value="YARHG_dom"/>
</dbReference>
<protein>
    <submittedName>
        <fullName evidence="4">YARHG domain-containing protein</fullName>
    </submittedName>
</protein>
<accession>A0ABS6ER37</accession>
<evidence type="ECO:0000259" key="3">
    <source>
        <dbReference type="SMART" id="SM01324"/>
    </source>
</evidence>
<keyword evidence="2" id="KW-0472">Membrane</keyword>
<reference evidence="4 5" key="1">
    <citation type="submission" date="2021-06" db="EMBL/GenBank/DDBJ databases">
        <authorList>
            <person name="Sun Q."/>
            <person name="Li D."/>
        </authorList>
    </citation>
    <scope>NUCLEOTIDE SEQUENCE [LARGE SCALE GENOMIC DNA]</scope>
    <source>
        <strain evidence="4 5">MSJd-7</strain>
    </source>
</reference>
<dbReference type="Pfam" id="PF13308">
    <property type="entry name" value="YARHG"/>
    <property type="match status" value="1"/>
</dbReference>
<evidence type="ECO:0000313" key="5">
    <source>
        <dbReference type="Proteomes" id="UP000783588"/>
    </source>
</evidence>
<feature type="domain" description="YARHG" evidence="3">
    <location>
        <begin position="144"/>
        <end position="231"/>
    </location>
</feature>
<dbReference type="Proteomes" id="UP000783588">
    <property type="component" value="Unassembled WGS sequence"/>
</dbReference>
<keyword evidence="2" id="KW-0812">Transmembrane</keyword>